<dbReference type="AlphaFoldDB" id="A0A0G1IV37"/>
<dbReference type="Gene3D" id="3.30.70.980">
    <property type="match status" value="1"/>
</dbReference>
<dbReference type="InterPro" id="IPR017856">
    <property type="entry name" value="Integrase-like_N"/>
</dbReference>
<reference evidence="6 7" key="1">
    <citation type="journal article" date="2015" name="Nature">
        <title>rRNA introns, odd ribosomes, and small enigmatic genomes across a large radiation of phyla.</title>
        <authorList>
            <person name="Brown C.T."/>
            <person name="Hug L.A."/>
            <person name="Thomas B.C."/>
            <person name="Sharon I."/>
            <person name="Castelle C.J."/>
            <person name="Singh A."/>
            <person name="Wilkins M.J."/>
            <person name="Williams K.H."/>
            <person name="Banfield J.F."/>
        </authorList>
    </citation>
    <scope>NUCLEOTIDE SEQUENCE [LARGE SCALE GENOMIC DNA]</scope>
</reference>
<accession>A0A0G1IV37</accession>
<protein>
    <recommendedName>
        <fullName evidence="8">Transcriptional regulator</fullName>
    </recommendedName>
</protein>
<evidence type="ECO:0008006" key="8">
    <source>
        <dbReference type="Google" id="ProtNLM"/>
    </source>
</evidence>
<dbReference type="SUPFAM" id="SSF75625">
    <property type="entry name" value="YebC-like"/>
    <property type="match status" value="1"/>
</dbReference>
<dbReference type="EMBL" id="LCIT01000007">
    <property type="protein sequence ID" value="KKT62980.1"/>
    <property type="molecule type" value="Genomic_DNA"/>
</dbReference>
<sequence>MSGHSKWAQIKYKKGATDAKKGKIFSKLSRAITIVAQNPPAGGGPDPKTNSKLATAIEEARKNNMPNDNIGRAVKRATEKDSAELKEVVYEAYGPGGSALVITAVTDNSNRTTNEIKHLLSEHGAKLGEQGSAAWAFNKESKEFVAKYPVSLSPEDSKKFEELLSALSDHDDVQEVYSNAEMK</sequence>
<dbReference type="PANTHER" id="PTHR12532:SF0">
    <property type="entry name" value="TRANSLATIONAL ACTIVATOR OF CYTOCHROME C OXIDASE 1"/>
    <property type="match status" value="1"/>
</dbReference>
<organism evidence="6 7">
    <name type="scientific">Candidatus Giovannonibacteria bacterium GW2011_GWA2_44_26</name>
    <dbReference type="NCBI Taxonomy" id="1618648"/>
    <lineage>
        <taxon>Bacteria</taxon>
        <taxon>Candidatus Giovannoniibacteriota</taxon>
    </lineage>
</organism>
<proteinExistence type="inferred from homology"/>
<comment type="caution">
    <text evidence="6">The sequence shown here is derived from an EMBL/GenBank/DDBJ whole genome shotgun (WGS) entry which is preliminary data.</text>
</comment>
<evidence type="ECO:0000313" key="7">
    <source>
        <dbReference type="Proteomes" id="UP000033945"/>
    </source>
</evidence>
<dbReference type="InterPro" id="IPR049083">
    <property type="entry name" value="TACO1_YebC_N"/>
</dbReference>
<gene>
    <name evidence="6" type="ORF">UW55_C0007G0020</name>
</gene>
<evidence type="ECO:0000256" key="3">
    <source>
        <dbReference type="ARBA" id="ARBA00023163"/>
    </source>
</evidence>
<dbReference type="Gene3D" id="1.10.10.200">
    <property type="match status" value="1"/>
</dbReference>
<dbReference type="Pfam" id="PF20772">
    <property type="entry name" value="TACO1_YebC_N"/>
    <property type="match status" value="1"/>
</dbReference>
<dbReference type="PANTHER" id="PTHR12532">
    <property type="entry name" value="TRANSLATIONAL ACTIVATOR OF CYTOCHROME C OXIDASE 1"/>
    <property type="match status" value="1"/>
</dbReference>
<dbReference type="FunFam" id="1.10.10.200:FF:000002">
    <property type="entry name" value="Probable transcriptional regulatory protein CLM62_37755"/>
    <property type="match status" value="1"/>
</dbReference>
<dbReference type="InterPro" id="IPR029072">
    <property type="entry name" value="YebC-like"/>
</dbReference>
<evidence type="ECO:0000256" key="2">
    <source>
        <dbReference type="ARBA" id="ARBA00023015"/>
    </source>
</evidence>
<evidence type="ECO:0000259" key="5">
    <source>
        <dbReference type="Pfam" id="PF20772"/>
    </source>
</evidence>
<comment type="similarity">
    <text evidence="1">Belongs to the TACO1 family.</text>
</comment>
<keyword evidence="2" id="KW-0805">Transcription regulation</keyword>
<dbReference type="Pfam" id="PF01709">
    <property type="entry name" value="Transcrip_reg"/>
    <property type="match status" value="2"/>
</dbReference>
<evidence type="ECO:0000313" key="6">
    <source>
        <dbReference type="EMBL" id="KKT62980.1"/>
    </source>
</evidence>
<name>A0A0G1IV37_9BACT</name>
<keyword evidence="3" id="KW-0804">Transcription</keyword>
<evidence type="ECO:0000259" key="4">
    <source>
        <dbReference type="Pfam" id="PF01709"/>
    </source>
</evidence>
<dbReference type="InterPro" id="IPR026564">
    <property type="entry name" value="Transcrip_reg_TACO1-like_dom3"/>
</dbReference>
<feature type="domain" description="TACO1/YebC-like second and third" evidence="4">
    <location>
        <begin position="86"/>
        <end position="140"/>
    </location>
</feature>
<dbReference type="InterPro" id="IPR002876">
    <property type="entry name" value="Transcrip_reg_TACO1-like"/>
</dbReference>
<feature type="domain" description="TACO1/YebC-like N-terminal" evidence="5">
    <location>
        <begin position="5"/>
        <end position="79"/>
    </location>
</feature>
<evidence type="ECO:0000256" key="1">
    <source>
        <dbReference type="ARBA" id="ARBA00008724"/>
    </source>
</evidence>
<feature type="domain" description="TACO1/YebC-like second and third" evidence="4">
    <location>
        <begin position="143"/>
        <end position="180"/>
    </location>
</feature>
<dbReference type="GO" id="GO:0005737">
    <property type="term" value="C:cytoplasm"/>
    <property type="evidence" value="ECO:0007669"/>
    <property type="project" value="UniProtKB-ARBA"/>
</dbReference>
<dbReference type="Proteomes" id="UP000033945">
    <property type="component" value="Unassembled WGS sequence"/>
</dbReference>
<dbReference type="InterPro" id="IPR048300">
    <property type="entry name" value="TACO1_YebC-like_2nd/3rd_dom"/>
</dbReference>